<protein>
    <submittedName>
        <fullName evidence="1">Uncharacterized protein</fullName>
    </submittedName>
</protein>
<reference evidence="1" key="1">
    <citation type="submission" date="2022-05" db="EMBL/GenBank/DDBJ databases">
        <title>The Musa troglodytarum L. genome provides insights into the mechanism of non-climacteric behaviour and enrichment of carotenoids.</title>
        <authorList>
            <person name="Wang J."/>
        </authorList>
    </citation>
    <scope>NUCLEOTIDE SEQUENCE</scope>
    <source>
        <tissue evidence="1">Leaf</tissue>
    </source>
</reference>
<sequence>MFLHVPLLLRQENTPRHLLAADVRLHLYHKRRRSLPRRQDRPHHSELLIHLHEQGRRQIDQPFPRHRSSLIWSP</sequence>
<gene>
    <name evidence="1" type="ORF">MUK42_16719</name>
</gene>
<evidence type="ECO:0000313" key="2">
    <source>
        <dbReference type="Proteomes" id="UP001055439"/>
    </source>
</evidence>
<accession>A0A9E7HQ14</accession>
<keyword evidence="2" id="KW-1185">Reference proteome</keyword>
<organism evidence="1 2">
    <name type="scientific">Musa troglodytarum</name>
    <name type="common">fe'i banana</name>
    <dbReference type="NCBI Taxonomy" id="320322"/>
    <lineage>
        <taxon>Eukaryota</taxon>
        <taxon>Viridiplantae</taxon>
        <taxon>Streptophyta</taxon>
        <taxon>Embryophyta</taxon>
        <taxon>Tracheophyta</taxon>
        <taxon>Spermatophyta</taxon>
        <taxon>Magnoliopsida</taxon>
        <taxon>Liliopsida</taxon>
        <taxon>Zingiberales</taxon>
        <taxon>Musaceae</taxon>
        <taxon>Musa</taxon>
    </lineage>
</organism>
<dbReference type="AlphaFoldDB" id="A0A9E7HQ14"/>
<dbReference type="EMBL" id="CP097510">
    <property type="protein sequence ID" value="URE33543.1"/>
    <property type="molecule type" value="Genomic_DNA"/>
</dbReference>
<dbReference type="OrthoDB" id="1927036at2759"/>
<evidence type="ECO:0000313" key="1">
    <source>
        <dbReference type="EMBL" id="URE33543.1"/>
    </source>
</evidence>
<name>A0A9E7HQ14_9LILI</name>
<dbReference type="Proteomes" id="UP001055439">
    <property type="component" value="Chromosome 8"/>
</dbReference>
<proteinExistence type="predicted"/>